<comment type="caution">
    <text evidence="2">The sequence shown here is derived from an EMBL/GenBank/DDBJ whole genome shotgun (WGS) entry which is preliminary data.</text>
</comment>
<keyword evidence="3" id="KW-1185">Reference proteome</keyword>
<protein>
    <submittedName>
        <fullName evidence="2">Uncharacterized protein</fullName>
    </submittedName>
</protein>
<name>A0AAD3TLM8_NEPGR</name>
<evidence type="ECO:0000256" key="1">
    <source>
        <dbReference type="SAM" id="MobiDB-lite"/>
    </source>
</evidence>
<evidence type="ECO:0000313" key="3">
    <source>
        <dbReference type="Proteomes" id="UP001279734"/>
    </source>
</evidence>
<reference evidence="2" key="1">
    <citation type="submission" date="2023-05" db="EMBL/GenBank/DDBJ databases">
        <title>Nepenthes gracilis genome sequencing.</title>
        <authorList>
            <person name="Fukushima K."/>
        </authorList>
    </citation>
    <scope>NUCLEOTIDE SEQUENCE</scope>
    <source>
        <strain evidence="2">SING2019-196</strain>
    </source>
</reference>
<feature type="region of interest" description="Disordered" evidence="1">
    <location>
        <begin position="1"/>
        <end position="44"/>
    </location>
</feature>
<dbReference type="AlphaFoldDB" id="A0AAD3TLM8"/>
<dbReference type="EMBL" id="BSYO01000140">
    <property type="protein sequence ID" value="GMH32148.1"/>
    <property type="molecule type" value="Genomic_DNA"/>
</dbReference>
<evidence type="ECO:0000313" key="2">
    <source>
        <dbReference type="EMBL" id="GMH32148.1"/>
    </source>
</evidence>
<sequence>VSRPACGVSSRPRCKLPGRRVSGGTVAAPAASVAPGRRDARSTTRAFSHVRVRPAMMYSRPSASLPAPRSASLHAASVAPGQVSLNRVPSRPAHRDARSTVVSLLAVSLPAASARAPGRREVSLPATSCSPGRECLPST</sequence>
<feature type="non-terminal residue" evidence="2">
    <location>
        <position position="1"/>
    </location>
</feature>
<gene>
    <name evidence="2" type="ORF">Nepgr_033992</name>
</gene>
<proteinExistence type="predicted"/>
<feature type="region of interest" description="Disordered" evidence="1">
    <location>
        <begin position="113"/>
        <end position="139"/>
    </location>
</feature>
<dbReference type="Proteomes" id="UP001279734">
    <property type="component" value="Unassembled WGS sequence"/>
</dbReference>
<organism evidence="2 3">
    <name type="scientific">Nepenthes gracilis</name>
    <name type="common">Slender pitcher plant</name>
    <dbReference type="NCBI Taxonomy" id="150966"/>
    <lineage>
        <taxon>Eukaryota</taxon>
        <taxon>Viridiplantae</taxon>
        <taxon>Streptophyta</taxon>
        <taxon>Embryophyta</taxon>
        <taxon>Tracheophyta</taxon>
        <taxon>Spermatophyta</taxon>
        <taxon>Magnoliopsida</taxon>
        <taxon>eudicotyledons</taxon>
        <taxon>Gunneridae</taxon>
        <taxon>Pentapetalae</taxon>
        <taxon>Caryophyllales</taxon>
        <taxon>Nepenthaceae</taxon>
        <taxon>Nepenthes</taxon>
    </lineage>
</organism>
<accession>A0AAD3TLM8</accession>